<feature type="domain" description="Outer membrane protein beta-barrel" evidence="1">
    <location>
        <begin position="28"/>
        <end position="299"/>
    </location>
</feature>
<name>A0A060RCR7_9BACT</name>
<dbReference type="Proteomes" id="UP000027616">
    <property type="component" value="Chromosome I"/>
</dbReference>
<dbReference type="HOGENOM" id="CLU_857423_0_0_10"/>
<proteinExistence type="predicted"/>
<gene>
    <name evidence="2" type="ORF">BN938_1129</name>
</gene>
<dbReference type="Pfam" id="PF13568">
    <property type="entry name" value="OMP_b-brl_2"/>
    <property type="match status" value="1"/>
</dbReference>
<protein>
    <recommendedName>
        <fullName evidence="1">Outer membrane protein beta-barrel domain-containing protein</fullName>
    </recommendedName>
</protein>
<evidence type="ECO:0000313" key="2">
    <source>
        <dbReference type="EMBL" id="CDN31224.1"/>
    </source>
</evidence>
<dbReference type="EMBL" id="HG934468">
    <property type="protein sequence ID" value="CDN31224.1"/>
    <property type="molecule type" value="Genomic_DNA"/>
</dbReference>
<evidence type="ECO:0000313" key="3">
    <source>
        <dbReference type="Proteomes" id="UP000027616"/>
    </source>
</evidence>
<reference evidence="2 3" key="1">
    <citation type="journal article" date="2015" name="Genome Announc.">
        <title>Complete Genome Sequence of the Novel Leech Symbiont Mucinivorans hirudinis M3T.</title>
        <authorList>
            <person name="Nelson M.C."/>
            <person name="Bomar L."/>
            <person name="Graf J."/>
        </authorList>
    </citation>
    <scope>NUCLEOTIDE SEQUENCE [LARGE SCALE GENOMIC DNA]</scope>
    <source>
        <strain evidence="3">M3</strain>
    </source>
</reference>
<dbReference type="AlphaFoldDB" id="A0A060RCR7"/>
<keyword evidence="3" id="KW-1185">Reference proteome</keyword>
<dbReference type="KEGG" id="rbc:BN938_1129"/>
<dbReference type="STRING" id="1433126.BN938_1129"/>
<dbReference type="InterPro" id="IPR025665">
    <property type="entry name" value="Beta-barrel_OMP_2"/>
</dbReference>
<dbReference type="OrthoDB" id="947434at2"/>
<evidence type="ECO:0000259" key="1">
    <source>
        <dbReference type="Pfam" id="PF13568"/>
    </source>
</evidence>
<dbReference type="eggNOG" id="ENOG5032S3E">
    <property type="taxonomic scope" value="Bacteria"/>
</dbReference>
<sequence>MKKSMKKTIFIIAIIATAAMVTGVKAQISIGLKGGLTIPNLTSNNEFATPLSEGYGSIMAFGGGAFAEFQISKTFSLQAGLEYSRQGGQKNGFQAMPAEKFVSTMYTPACEGLVQTLIRNQFPEAQAKAIGAAAKSMMPTDYLWADFSSKAEFDYIMLPVQAKFGWNLGNKSPFRVYVSAGFFASYLTSARQVTSGKSDLKAYSNGLDFYGYARATPTFGSLDAMSRAILFDGFGQMPGFFKSFDENVKNQSFDNTTDITSDVNRINVGFIGGVGFSYQVCNRGKVFIEGGGNYGFLNIQKDYQKNGKNNIGAGSVMVGYSFTL</sequence>
<organism evidence="2 3">
    <name type="scientific">Mucinivorans hirudinis</name>
    <dbReference type="NCBI Taxonomy" id="1433126"/>
    <lineage>
        <taxon>Bacteria</taxon>
        <taxon>Pseudomonadati</taxon>
        <taxon>Bacteroidota</taxon>
        <taxon>Bacteroidia</taxon>
        <taxon>Bacteroidales</taxon>
        <taxon>Rikenellaceae</taxon>
        <taxon>Mucinivorans</taxon>
    </lineage>
</organism>
<accession>A0A060RCR7</accession>